<dbReference type="Pfam" id="PF00069">
    <property type="entry name" value="Pkinase"/>
    <property type="match status" value="1"/>
</dbReference>
<feature type="transmembrane region" description="Helical" evidence="22">
    <location>
        <begin position="167"/>
        <end position="188"/>
    </location>
</feature>
<accession>A0A251MVR7</accession>
<feature type="transmembrane region" description="Helical" evidence="22">
    <location>
        <begin position="68"/>
        <end position="86"/>
    </location>
</feature>
<dbReference type="CDD" id="cd14066">
    <property type="entry name" value="STKc_IRAK"/>
    <property type="match status" value="1"/>
</dbReference>
<sequence length="925" mass="105888">MASAIMEISQEIAVDIVERIPRESSLRSWAIEESATINEGHRSSREWPKIIKSIFYRGRSFLPKWKRAFLASCVFGVLIDPLFFYIPIVNKDKKCIGLDKSLKGAVISLRSTMDLFYLVNIVIQIYIEPKVPTIRVMGRSYLHTIVLTKGTILVEDALAMANRIWRISSHILIDILAVLPIPQAVILIFMDSSSLNTRKFLAFLALLQYVPRVLRIYLLCTKFNKTPTRETEIWILFKGAFSFFLYILASHVFGAFWYFLAIQREAACWQNACRNNNGCEPTTFYCNGRTIKDITFLDDLCSINPHNTNATPFCFGMFVEAVQSGVLESTNLPKKFFHCFWWGLRNLSSLGQNLETSNYTWENIFAIFISLSGLLLVLLYLTTNLKICMELVTRTSAKMRIIRQLKMKDLEVQFWLSENDIPKNMKATIMQKVHKQLEQNKDVRVENILYILPLEQKRFIKRHLCWPTMKKVPMLRVMDDHVLKEIFDNLKPVSYTEDKCIIGEGEPLVKMLFITRGILLTYTTNNGARRSSGGSSTTKCLAKGDFYGEELLTWASTFSPLSDLPISTTFVKSLTKVEAFALMANDLKTIASKFWRHFRTDARMQVHLSANLIQTNWRRRYTRRGRWYSLKELEIATRGFSPENVIGGGYDVVFRGILQDGHVVAVKNLLNDGGQAEILFKAEVEAIGKVKHKNLVGLIGYCAEGPQRMLVHEYIDNGNLEQWLHGDVGPVSPLTWDIRMKIAVGTAKGLDYLHEWLEPRVVHRDIKPSNILLDRKWNPKVSGFGVAKLLAPESSYVTTSVVGTMGYICPEYVRTGMLNEWSDVYSFGILLMEIITGRRPSDPSRPDEEIFLVDWFKEMIQSRRGEEVVDPLIEVRPSPRAMKRALLVCLRCTDSDVNKRPKMGQIVHMLEADDFPDCSESPFLS</sequence>
<dbReference type="CDD" id="cd00038">
    <property type="entry name" value="CAP_ED"/>
    <property type="match status" value="1"/>
</dbReference>
<dbReference type="InterPro" id="IPR000595">
    <property type="entry name" value="cNMP-bd_dom"/>
</dbReference>
<evidence type="ECO:0000256" key="2">
    <source>
        <dbReference type="ARBA" id="ARBA00004167"/>
    </source>
</evidence>
<comment type="catalytic activity">
    <reaction evidence="21">
        <text>L-seryl-[protein] + ATP = O-phospho-L-seryl-[protein] + ADP + H(+)</text>
        <dbReference type="Rhea" id="RHEA:17989"/>
        <dbReference type="Rhea" id="RHEA-COMP:9863"/>
        <dbReference type="Rhea" id="RHEA-COMP:11604"/>
        <dbReference type="ChEBI" id="CHEBI:15378"/>
        <dbReference type="ChEBI" id="CHEBI:29999"/>
        <dbReference type="ChEBI" id="CHEBI:30616"/>
        <dbReference type="ChEBI" id="CHEBI:83421"/>
        <dbReference type="ChEBI" id="CHEBI:456216"/>
        <dbReference type="EC" id="2.7.11.1"/>
    </reaction>
</comment>
<evidence type="ECO:0000259" key="24">
    <source>
        <dbReference type="PROSITE" id="PS50042"/>
    </source>
</evidence>
<dbReference type="PANTHER" id="PTHR45651:SF68">
    <property type="entry name" value="ION TRANSPORT DOMAIN-CONTAINING PROTEIN"/>
    <property type="match status" value="1"/>
</dbReference>
<evidence type="ECO:0000256" key="5">
    <source>
        <dbReference type="ARBA" id="ARBA00022448"/>
    </source>
</evidence>
<evidence type="ECO:0000256" key="19">
    <source>
        <dbReference type="ARBA" id="ARBA00023303"/>
    </source>
</evidence>
<dbReference type="Gene3D" id="1.10.287.70">
    <property type="match status" value="1"/>
</dbReference>
<feature type="transmembrane region" description="Helical" evidence="22">
    <location>
        <begin position="107"/>
        <end position="127"/>
    </location>
</feature>
<keyword evidence="10 22" id="KW-0812">Transmembrane</keyword>
<dbReference type="GO" id="GO:0005524">
    <property type="term" value="F:ATP binding"/>
    <property type="evidence" value="ECO:0007669"/>
    <property type="project" value="UniProtKB-KW"/>
</dbReference>
<dbReference type="Proteomes" id="UP000006882">
    <property type="component" value="Chromosome G8"/>
</dbReference>
<dbReference type="InterPro" id="IPR011009">
    <property type="entry name" value="Kinase-like_dom_sf"/>
</dbReference>
<keyword evidence="18" id="KW-1071">Ligand-gated ion channel</keyword>
<evidence type="ECO:0000256" key="1">
    <source>
        <dbReference type="ARBA" id="ARBA00004141"/>
    </source>
</evidence>
<dbReference type="SUPFAM" id="SSF51206">
    <property type="entry name" value="cAMP-binding domain-like"/>
    <property type="match status" value="1"/>
</dbReference>
<keyword evidence="6" id="KW-0723">Serine/threonine-protein kinase</keyword>
<dbReference type="AlphaFoldDB" id="A0A251MVR7"/>
<evidence type="ECO:0000256" key="10">
    <source>
        <dbReference type="ARBA" id="ARBA00022692"/>
    </source>
</evidence>
<dbReference type="EMBL" id="CM007658">
    <property type="protein sequence ID" value="ONH91192.1"/>
    <property type="molecule type" value="Genomic_DNA"/>
</dbReference>
<dbReference type="GO" id="GO:0005216">
    <property type="term" value="F:monoatomic ion channel activity"/>
    <property type="evidence" value="ECO:0007669"/>
    <property type="project" value="InterPro"/>
</dbReference>
<dbReference type="Gene3D" id="1.10.510.10">
    <property type="entry name" value="Transferase(Phosphotransferase) domain 1"/>
    <property type="match status" value="1"/>
</dbReference>
<evidence type="ECO:0000256" key="8">
    <source>
        <dbReference type="ARBA" id="ARBA00022553"/>
    </source>
</evidence>
<evidence type="ECO:0000256" key="6">
    <source>
        <dbReference type="ARBA" id="ARBA00022527"/>
    </source>
</evidence>
<evidence type="ECO:0000256" key="21">
    <source>
        <dbReference type="ARBA" id="ARBA00048679"/>
    </source>
</evidence>
<evidence type="ECO:0000256" key="22">
    <source>
        <dbReference type="SAM" id="Phobius"/>
    </source>
</evidence>
<evidence type="ECO:0000313" key="25">
    <source>
        <dbReference type="EMBL" id="ONH91192.1"/>
    </source>
</evidence>
<dbReference type="STRING" id="3760.A0A251MVR7"/>
<dbReference type="Gene3D" id="3.30.200.20">
    <property type="entry name" value="Phosphorylase Kinase, domain 1"/>
    <property type="match status" value="1"/>
</dbReference>
<dbReference type="FunFam" id="1.10.510.10:FF:000035">
    <property type="entry name" value="Putative receptor-like serine/threonine-protein kinase"/>
    <property type="match status" value="1"/>
</dbReference>
<evidence type="ECO:0000256" key="9">
    <source>
        <dbReference type="ARBA" id="ARBA00022679"/>
    </source>
</evidence>
<dbReference type="InterPro" id="IPR008271">
    <property type="entry name" value="Ser/Thr_kinase_AS"/>
</dbReference>
<evidence type="ECO:0000256" key="14">
    <source>
        <dbReference type="ARBA" id="ARBA00022989"/>
    </source>
</evidence>
<dbReference type="InterPro" id="IPR005821">
    <property type="entry name" value="Ion_trans_dom"/>
</dbReference>
<keyword evidence="7" id="KW-0140">cGMP</keyword>
<keyword evidence="9" id="KW-0808">Transferase</keyword>
<dbReference type="eggNOG" id="KOG1187">
    <property type="taxonomic scope" value="Eukaryota"/>
</dbReference>
<evidence type="ECO:0000256" key="16">
    <source>
        <dbReference type="ARBA" id="ARBA00023065"/>
    </source>
</evidence>
<keyword evidence="8" id="KW-0597">Phosphoprotein</keyword>
<evidence type="ECO:0000256" key="4">
    <source>
        <dbReference type="ARBA" id="ARBA00012513"/>
    </source>
</evidence>
<evidence type="ECO:0000256" key="3">
    <source>
        <dbReference type="ARBA" id="ARBA00010486"/>
    </source>
</evidence>
<dbReference type="Gene3D" id="2.60.120.10">
    <property type="entry name" value="Jelly Rolls"/>
    <property type="match status" value="1"/>
</dbReference>
<keyword evidence="5" id="KW-0813">Transport</keyword>
<dbReference type="SUPFAM" id="SSF56112">
    <property type="entry name" value="Protein kinase-like (PK-like)"/>
    <property type="match status" value="1"/>
</dbReference>
<keyword evidence="12" id="KW-0418">Kinase</keyword>
<evidence type="ECO:0000256" key="11">
    <source>
        <dbReference type="ARBA" id="ARBA00022741"/>
    </source>
</evidence>
<dbReference type="GO" id="GO:0016020">
    <property type="term" value="C:membrane"/>
    <property type="evidence" value="ECO:0007669"/>
    <property type="project" value="UniProtKB-SubCell"/>
</dbReference>
<keyword evidence="19" id="KW-0407">Ion channel</keyword>
<feature type="domain" description="Protein kinase" evidence="23">
    <location>
        <begin position="639"/>
        <end position="924"/>
    </location>
</feature>
<evidence type="ECO:0000256" key="7">
    <source>
        <dbReference type="ARBA" id="ARBA00022535"/>
    </source>
</evidence>
<comment type="subcellular location">
    <subcellularLocation>
        <location evidence="1">Membrane</location>
        <topology evidence="1">Multi-pass membrane protein</topology>
    </subcellularLocation>
    <subcellularLocation>
        <location evidence="2">Membrane</location>
        <topology evidence="2">Single-pass membrane protein</topology>
    </subcellularLocation>
</comment>
<evidence type="ECO:0000256" key="13">
    <source>
        <dbReference type="ARBA" id="ARBA00022840"/>
    </source>
</evidence>
<keyword evidence="11" id="KW-0547">Nucleotide-binding</keyword>
<dbReference type="PANTHER" id="PTHR45651">
    <property type="entry name" value="CYCLIC NUCLEOTIDE-GATED ION CHANNEL 15-RELATED-RELATED"/>
    <property type="match status" value="1"/>
</dbReference>
<keyword evidence="26" id="KW-1185">Reference proteome</keyword>
<dbReference type="GO" id="GO:0030553">
    <property type="term" value="F:cGMP binding"/>
    <property type="evidence" value="ECO:0007669"/>
    <property type="project" value="UniProtKB-KW"/>
</dbReference>
<keyword evidence="15" id="KW-0142">cGMP-binding</keyword>
<evidence type="ECO:0000313" key="26">
    <source>
        <dbReference type="Proteomes" id="UP000006882"/>
    </source>
</evidence>
<keyword evidence="13" id="KW-0067">ATP-binding</keyword>
<dbReference type="InterPro" id="IPR018490">
    <property type="entry name" value="cNMP-bd_dom_sf"/>
</dbReference>
<feature type="domain" description="Cyclic nucleotide-binding" evidence="24">
    <location>
        <begin position="474"/>
        <end position="552"/>
    </location>
</feature>
<dbReference type="GO" id="GO:0004674">
    <property type="term" value="F:protein serine/threonine kinase activity"/>
    <property type="evidence" value="ECO:0007669"/>
    <property type="project" value="UniProtKB-KW"/>
</dbReference>
<reference evidence="25 26" key="1">
    <citation type="journal article" date="2013" name="Nat. Genet.">
        <title>The high-quality draft genome of peach (Prunus persica) identifies unique patterns of genetic diversity, domestication and genome evolution.</title>
        <authorList>
            <consortium name="International Peach Genome Initiative"/>
            <person name="Verde I."/>
            <person name="Abbott A.G."/>
            <person name="Scalabrin S."/>
            <person name="Jung S."/>
            <person name="Shu S."/>
            <person name="Marroni F."/>
            <person name="Zhebentyayeva T."/>
            <person name="Dettori M.T."/>
            <person name="Grimwood J."/>
            <person name="Cattonaro F."/>
            <person name="Zuccolo A."/>
            <person name="Rossini L."/>
            <person name="Jenkins J."/>
            <person name="Vendramin E."/>
            <person name="Meisel L.A."/>
            <person name="Decroocq V."/>
            <person name="Sosinski B."/>
            <person name="Prochnik S."/>
            <person name="Mitros T."/>
            <person name="Policriti A."/>
            <person name="Cipriani G."/>
            <person name="Dondini L."/>
            <person name="Ficklin S."/>
            <person name="Goodstein D.M."/>
            <person name="Xuan P."/>
            <person name="Del Fabbro C."/>
            <person name="Aramini V."/>
            <person name="Copetti D."/>
            <person name="Gonzalez S."/>
            <person name="Horner D.S."/>
            <person name="Falchi R."/>
            <person name="Lucas S."/>
            <person name="Mica E."/>
            <person name="Maldonado J."/>
            <person name="Lazzari B."/>
            <person name="Bielenberg D."/>
            <person name="Pirona R."/>
            <person name="Miculan M."/>
            <person name="Barakat A."/>
            <person name="Testolin R."/>
            <person name="Stella A."/>
            <person name="Tartarini S."/>
            <person name="Tonutti P."/>
            <person name="Arus P."/>
            <person name="Orellana A."/>
            <person name="Wells C."/>
            <person name="Main D."/>
            <person name="Vizzotto G."/>
            <person name="Silva H."/>
            <person name="Salamini F."/>
            <person name="Schmutz J."/>
            <person name="Morgante M."/>
            <person name="Rokhsar D.S."/>
        </authorList>
    </citation>
    <scope>NUCLEOTIDE SEQUENCE [LARGE SCALE GENOMIC DNA]</scope>
    <source>
        <strain evidence="26">cv. Nemared</strain>
    </source>
</reference>
<evidence type="ECO:0000256" key="17">
    <source>
        <dbReference type="ARBA" id="ARBA00023136"/>
    </source>
</evidence>
<evidence type="ECO:0000256" key="20">
    <source>
        <dbReference type="ARBA" id="ARBA00047899"/>
    </source>
</evidence>
<dbReference type="PROSITE" id="PS50011">
    <property type="entry name" value="PROTEIN_KINASE_DOM"/>
    <property type="match status" value="1"/>
</dbReference>
<organism evidence="25 26">
    <name type="scientific">Prunus persica</name>
    <name type="common">Peach</name>
    <name type="synonym">Amygdalus persica</name>
    <dbReference type="NCBI Taxonomy" id="3760"/>
    <lineage>
        <taxon>Eukaryota</taxon>
        <taxon>Viridiplantae</taxon>
        <taxon>Streptophyta</taxon>
        <taxon>Embryophyta</taxon>
        <taxon>Tracheophyta</taxon>
        <taxon>Spermatophyta</taxon>
        <taxon>Magnoliopsida</taxon>
        <taxon>eudicotyledons</taxon>
        <taxon>Gunneridae</taxon>
        <taxon>Pentapetalae</taxon>
        <taxon>rosids</taxon>
        <taxon>fabids</taxon>
        <taxon>Rosales</taxon>
        <taxon>Rosaceae</taxon>
        <taxon>Amygdaloideae</taxon>
        <taxon>Amygdaleae</taxon>
        <taxon>Prunus</taxon>
    </lineage>
</organism>
<dbReference type="SMART" id="SM00100">
    <property type="entry name" value="cNMP"/>
    <property type="match status" value="1"/>
</dbReference>
<dbReference type="SUPFAM" id="SSF81324">
    <property type="entry name" value="Voltage-gated potassium channels"/>
    <property type="match status" value="1"/>
</dbReference>
<evidence type="ECO:0000256" key="12">
    <source>
        <dbReference type="ARBA" id="ARBA00022777"/>
    </source>
</evidence>
<proteinExistence type="inferred from homology"/>
<feature type="transmembrane region" description="Helical" evidence="22">
    <location>
        <begin position="239"/>
        <end position="260"/>
    </location>
</feature>
<evidence type="ECO:0000256" key="18">
    <source>
        <dbReference type="ARBA" id="ARBA00023286"/>
    </source>
</evidence>
<name>A0A251MVR7_PRUPE</name>
<dbReference type="PROSITE" id="PS50042">
    <property type="entry name" value="CNMP_BINDING_3"/>
    <property type="match status" value="1"/>
</dbReference>
<dbReference type="PROSITE" id="PS00108">
    <property type="entry name" value="PROTEIN_KINASE_ST"/>
    <property type="match status" value="1"/>
</dbReference>
<dbReference type="Pfam" id="PF00520">
    <property type="entry name" value="Ion_trans"/>
    <property type="match status" value="1"/>
</dbReference>
<protein>
    <recommendedName>
        <fullName evidence="4">non-specific serine/threonine protein kinase</fullName>
        <ecNumber evidence="4">2.7.11.1</ecNumber>
    </recommendedName>
</protein>
<comment type="catalytic activity">
    <reaction evidence="20">
        <text>L-threonyl-[protein] + ATP = O-phospho-L-threonyl-[protein] + ADP + H(+)</text>
        <dbReference type="Rhea" id="RHEA:46608"/>
        <dbReference type="Rhea" id="RHEA-COMP:11060"/>
        <dbReference type="Rhea" id="RHEA-COMP:11605"/>
        <dbReference type="ChEBI" id="CHEBI:15378"/>
        <dbReference type="ChEBI" id="CHEBI:30013"/>
        <dbReference type="ChEBI" id="CHEBI:30616"/>
        <dbReference type="ChEBI" id="CHEBI:61977"/>
        <dbReference type="ChEBI" id="CHEBI:456216"/>
        <dbReference type="EC" id="2.7.11.1"/>
    </reaction>
</comment>
<dbReference type="InterPro" id="IPR000719">
    <property type="entry name" value="Prot_kinase_dom"/>
</dbReference>
<gene>
    <name evidence="25" type="ORF">PRUPE_8G097600</name>
</gene>
<dbReference type="Gramene" id="ONH91192">
    <property type="protein sequence ID" value="ONH91192"/>
    <property type="gene ID" value="PRUPE_8G097600"/>
</dbReference>
<comment type="similarity">
    <text evidence="3">Belongs to the cyclic nucleotide-gated cation channel (TC 1.A.1.5) family.</text>
</comment>
<dbReference type="InterPro" id="IPR014710">
    <property type="entry name" value="RmlC-like_jellyroll"/>
</dbReference>
<evidence type="ECO:0000256" key="15">
    <source>
        <dbReference type="ARBA" id="ARBA00022992"/>
    </source>
</evidence>
<dbReference type="EC" id="2.7.11.1" evidence="4"/>
<keyword evidence="16" id="KW-0406">Ion transport</keyword>
<dbReference type="SMART" id="SM00220">
    <property type="entry name" value="S_TKc"/>
    <property type="match status" value="1"/>
</dbReference>
<keyword evidence="17 22" id="KW-0472">Membrane</keyword>
<feature type="transmembrane region" description="Helical" evidence="22">
    <location>
        <begin position="364"/>
        <end position="381"/>
    </location>
</feature>
<evidence type="ECO:0000259" key="23">
    <source>
        <dbReference type="PROSITE" id="PS50011"/>
    </source>
</evidence>
<keyword evidence="14 22" id="KW-1133">Transmembrane helix</keyword>